<evidence type="ECO:0000259" key="3">
    <source>
        <dbReference type="PROSITE" id="PS51455"/>
    </source>
</evidence>
<dbReference type="STRING" id="564608.C1N953"/>
<reference evidence="4 5" key="1">
    <citation type="journal article" date="2009" name="Science">
        <title>Green evolution and dynamic adaptations revealed by genomes of the marine picoeukaryotes Micromonas.</title>
        <authorList>
            <person name="Worden A.Z."/>
            <person name="Lee J.H."/>
            <person name="Mock T."/>
            <person name="Rouze P."/>
            <person name="Simmons M.P."/>
            <person name="Aerts A.L."/>
            <person name="Allen A.E."/>
            <person name="Cuvelier M.L."/>
            <person name="Derelle E."/>
            <person name="Everett M.V."/>
            <person name="Foulon E."/>
            <person name="Grimwood J."/>
            <person name="Gundlach H."/>
            <person name="Henrissat B."/>
            <person name="Napoli C."/>
            <person name="McDonald S.M."/>
            <person name="Parker M.S."/>
            <person name="Rombauts S."/>
            <person name="Salamov A."/>
            <person name="Von Dassow P."/>
            <person name="Badger J.H."/>
            <person name="Coutinho P.M."/>
            <person name="Demir E."/>
            <person name="Dubchak I."/>
            <person name="Gentemann C."/>
            <person name="Eikrem W."/>
            <person name="Gready J.E."/>
            <person name="John U."/>
            <person name="Lanier W."/>
            <person name="Lindquist E.A."/>
            <person name="Lucas S."/>
            <person name="Mayer K.F."/>
            <person name="Moreau H."/>
            <person name="Not F."/>
            <person name="Otillar R."/>
            <person name="Panaud O."/>
            <person name="Pangilinan J."/>
            <person name="Paulsen I."/>
            <person name="Piegu B."/>
            <person name="Poliakov A."/>
            <person name="Robbens S."/>
            <person name="Schmutz J."/>
            <person name="Toulza E."/>
            <person name="Wyss T."/>
            <person name="Zelensky A."/>
            <person name="Zhou K."/>
            <person name="Armbrust E.V."/>
            <person name="Bhattacharya D."/>
            <person name="Goodenough U.W."/>
            <person name="Van de Peer Y."/>
            <person name="Grigoriev I.V."/>
        </authorList>
    </citation>
    <scope>NUCLEOTIDE SEQUENCE [LARGE SCALE GENOMIC DNA]</scope>
    <source>
        <strain evidence="4 5">CCMP1545</strain>
    </source>
</reference>
<keyword evidence="5" id="KW-1185">Reference proteome</keyword>
<dbReference type="Proteomes" id="UP000001876">
    <property type="component" value="Unassembled WGS sequence"/>
</dbReference>
<dbReference type="eggNOG" id="KOG0229">
    <property type="taxonomic scope" value="Eukaryota"/>
</dbReference>
<dbReference type="PROSITE" id="PS51455">
    <property type="entry name" value="PIPK"/>
    <property type="match status" value="1"/>
</dbReference>
<proteinExistence type="predicted"/>
<feature type="non-terminal residue" evidence="4">
    <location>
        <position position="108"/>
    </location>
</feature>
<evidence type="ECO:0000313" key="4">
    <source>
        <dbReference type="EMBL" id="EEH51298.1"/>
    </source>
</evidence>
<dbReference type="PANTHER" id="PTHR23086">
    <property type="entry name" value="PHOSPHATIDYLINOSITOL-4-PHOSPHATE 5-KINASE"/>
    <property type="match status" value="1"/>
</dbReference>
<dbReference type="GO" id="GO:0005524">
    <property type="term" value="F:ATP binding"/>
    <property type="evidence" value="ECO:0007669"/>
    <property type="project" value="UniProtKB-UniRule"/>
</dbReference>
<dbReference type="AlphaFoldDB" id="C1N953"/>
<feature type="non-terminal residue" evidence="4">
    <location>
        <position position="1"/>
    </location>
</feature>
<gene>
    <name evidence="4" type="ORF">MICPUCDRAFT_23618</name>
</gene>
<dbReference type="SUPFAM" id="SSF56104">
    <property type="entry name" value="SAICAR synthase-like"/>
    <property type="match status" value="1"/>
</dbReference>
<dbReference type="GO" id="GO:0005886">
    <property type="term" value="C:plasma membrane"/>
    <property type="evidence" value="ECO:0007669"/>
    <property type="project" value="TreeGrafter"/>
</dbReference>
<evidence type="ECO:0000313" key="5">
    <source>
        <dbReference type="Proteomes" id="UP000001876"/>
    </source>
</evidence>
<dbReference type="EC" id="2.7.1.68" evidence="1"/>
<evidence type="ECO:0000256" key="1">
    <source>
        <dbReference type="ARBA" id="ARBA00012172"/>
    </source>
</evidence>
<keyword evidence="2" id="KW-0418">Kinase</keyword>
<keyword evidence="2" id="KW-0547">Nucleotide-binding</keyword>
<name>C1N953_MICPC</name>
<organism evidence="5">
    <name type="scientific">Micromonas pusilla (strain CCMP1545)</name>
    <name type="common">Picoplanktonic green alga</name>
    <dbReference type="NCBI Taxonomy" id="564608"/>
    <lineage>
        <taxon>Eukaryota</taxon>
        <taxon>Viridiplantae</taxon>
        <taxon>Chlorophyta</taxon>
        <taxon>Mamiellophyceae</taxon>
        <taxon>Mamiellales</taxon>
        <taxon>Mamiellaceae</taxon>
        <taxon>Micromonas</taxon>
    </lineage>
</organism>
<dbReference type="RefSeq" id="XP_003064393.1">
    <property type="nucleotide sequence ID" value="XM_003064347.1"/>
</dbReference>
<sequence length="108" mass="12421">HVSSNRLLPSTTSLRVISTNDASGKSSSWFFCSKDSRFLVKTCTPAEMNVLLKILPRYTKHASEHRASSLLPQYYGLYTIEVGRRSKAHFIIMNYWFATMHEIGTRYD</sequence>
<dbReference type="OrthoDB" id="158357at2759"/>
<evidence type="ECO:0000256" key="2">
    <source>
        <dbReference type="PROSITE-ProRule" id="PRU00781"/>
    </source>
</evidence>
<dbReference type="GO" id="GO:0016308">
    <property type="term" value="F:1-phosphatidylinositol-4-phosphate 5-kinase activity"/>
    <property type="evidence" value="ECO:0007669"/>
    <property type="project" value="UniProtKB-EC"/>
</dbReference>
<protein>
    <recommendedName>
        <fullName evidence="1">1-phosphatidylinositol-4-phosphate 5-kinase</fullName>
        <ecNumber evidence="1">2.7.1.68</ecNumber>
    </recommendedName>
</protein>
<dbReference type="EMBL" id="GG663751">
    <property type="protein sequence ID" value="EEH51298.1"/>
    <property type="molecule type" value="Genomic_DNA"/>
</dbReference>
<accession>C1N953</accession>
<dbReference type="InterPro" id="IPR002498">
    <property type="entry name" value="PInositol-4-P-4/5-kinase_core"/>
</dbReference>
<dbReference type="InterPro" id="IPR027484">
    <property type="entry name" value="PInositol-4-P-5-kinase_N"/>
</dbReference>
<dbReference type="GO" id="GO:0046854">
    <property type="term" value="P:phosphatidylinositol phosphate biosynthetic process"/>
    <property type="evidence" value="ECO:0007669"/>
    <property type="project" value="TreeGrafter"/>
</dbReference>
<keyword evidence="2" id="KW-0808">Transferase</keyword>
<dbReference type="GeneID" id="9689834"/>
<dbReference type="PANTHER" id="PTHR23086:SF8">
    <property type="entry name" value="PHOSPHATIDYLINOSITOL 5-PHOSPHATE 4-KINASE, ISOFORM A"/>
    <property type="match status" value="1"/>
</dbReference>
<dbReference type="InterPro" id="IPR023610">
    <property type="entry name" value="PInositol-4/5-P-5/4-kinase"/>
</dbReference>
<dbReference type="Gene3D" id="3.30.800.10">
    <property type="entry name" value="Phosphatidylinositol Phosphate Kinase II Beta"/>
    <property type="match status" value="1"/>
</dbReference>
<dbReference type="KEGG" id="mpp:MICPUCDRAFT_23618"/>
<feature type="domain" description="PIPK" evidence="3">
    <location>
        <begin position="1"/>
        <end position="108"/>
    </location>
</feature>
<dbReference type="Pfam" id="PF01504">
    <property type="entry name" value="PIP5K"/>
    <property type="match status" value="1"/>
</dbReference>
<keyword evidence="2" id="KW-0067">ATP-binding</keyword>